<dbReference type="GO" id="GO:0005783">
    <property type="term" value="C:endoplasmic reticulum"/>
    <property type="evidence" value="ECO:0007669"/>
    <property type="project" value="UniProtKB-SubCell"/>
</dbReference>
<keyword evidence="8" id="KW-1133">Transmembrane helix</keyword>
<comment type="similarity">
    <text evidence="6">Belongs to the cytochrome b5 family. MAPR subfamily.</text>
</comment>
<dbReference type="InterPro" id="IPR050577">
    <property type="entry name" value="MAPR/NEUFC/NENF-like"/>
</dbReference>
<keyword evidence="2" id="KW-0349">Heme</keyword>
<evidence type="ECO:0000256" key="7">
    <source>
        <dbReference type="SAM" id="MobiDB-lite"/>
    </source>
</evidence>
<comment type="subcellular location">
    <subcellularLocation>
        <location evidence="1">Endoplasmic reticulum</location>
    </subcellularLocation>
</comment>
<dbReference type="OMA" id="YENIGHL"/>
<feature type="compositionally biased region" description="Acidic residues" evidence="7">
    <location>
        <begin position="132"/>
        <end position="144"/>
    </location>
</feature>
<dbReference type="Pfam" id="PF00173">
    <property type="entry name" value="Cyt-b5"/>
    <property type="match status" value="1"/>
</dbReference>
<evidence type="ECO:0000256" key="3">
    <source>
        <dbReference type="ARBA" id="ARBA00022723"/>
    </source>
</evidence>
<dbReference type="GO" id="GO:0046872">
    <property type="term" value="F:metal ion binding"/>
    <property type="evidence" value="ECO:0007669"/>
    <property type="project" value="UniProtKB-KW"/>
</dbReference>
<reference evidence="11" key="1">
    <citation type="journal article" date="2013" name="Science">
        <title>Gene transfer from bacteria and archaea facilitated evolution of an extremophilic eukaryote.</title>
        <authorList>
            <person name="Schonknecht G."/>
            <person name="Chen W.H."/>
            <person name="Ternes C.M."/>
            <person name="Barbier G.G."/>
            <person name="Shrestha R.P."/>
            <person name="Stanke M."/>
            <person name="Brautigam A."/>
            <person name="Baker B.J."/>
            <person name="Banfield J.F."/>
            <person name="Garavito R.M."/>
            <person name="Carr K."/>
            <person name="Wilkerson C."/>
            <person name="Rensing S.A."/>
            <person name="Gagneul D."/>
            <person name="Dickenson N.E."/>
            <person name="Oesterhelt C."/>
            <person name="Lercher M.J."/>
            <person name="Weber A.P."/>
        </authorList>
    </citation>
    <scope>NUCLEOTIDE SEQUENCE [LARGE SCALE GENOMIC DNA]</scope>
    <source>
        <strain evidence="11">074W</strain>
    </source>
</reference>
<dbReference type="RefSeq" id="XP_005708389.1">
    <property type="nucleotide sequence ID" value="XM_005708332.1"/>
</dbReference>
<evidence type="ECO:0000313" key="11">
    <source>
        <dbReference type="Proteomes" id="UP000030680"/>
    </source>
</evidence>
<dbReference type="GeneID" id="17090484"/>
<dbReference type="PANTHER" id="PTHR10281:SF72">
    <property type="entry name" value="NEUDESIN"/>
    <property type="match status" value="1"/>
</dbReference>
<evidence type="ECO:0000256" key="8">
    <source>
        <dbReference type="SAM" id="Phobius"/>
    </source>
</evidence>
<keyword evidence="8" id="KW-0812">Transmembrane</keyword>
<keyword evidence="4" id="KW-0256">Endoplasmic reticulum</keyword>
<dbReference type="FunFam" id="3.10.120.10:FF:000003">
    <property type="entry name" value="membrane-associated progesterone receptor component 1"/>
    <property type="match status" value="1"/>
</dbReference>
<keyword evidence="5" id="KW-0408">Iron</keyword>
<dbReference type="SUPFAM" id="SSF55856">
    <property type="entry name" value="Cytochrome b5-like heme/steroid binding domain"/>
    <property type="match status" value="1"/>
</dbReference>
<dbReference type="SMART" id="SM01117">
    <property type="entry name" value="Cyt-b5"/>
    <property type="match status" value="1"/>
</dbReference>
<evidence type="ECO:0000313" key="10">
    <source>
        <dbReference type="EMBL" id="EME31869.1"/>
    </source>
</evidence>
<evidence type="ECO:0000259" key="9">
    <source>
        <dbReference type="SMART" id="SM01117"/>
    </source>
</evidence>
<protein>
    <submittedName>
        <fullName evidence="10">Heme binding protein</fullName>
    </submittedName>
</protein>
<dbReference type="OrthoDB" id="547796at2759"/>
<dbReference type="GO" id="GO:0016020">
    <property type="term" value="C:membrane"/>
    <property type="evidence" value="ECO:0007669"/>
    <property type="project" value="TreeGrafter"/>
</dbReference>
<keyword evidence="3" id="KW-0479">Metal-binding</keyword>
<sequence>MPFCNHFQLDLAMAAFNPSSWASSQWFIFIISALLLLGIFGIIASQPSKKPIQRPPVSNKIRKPPKLFTLEELRAYDGENGKPIYIAVQGPFDQTPTVFDVSRGRDFYGPGGPYHVFAGKNASRGLAKTSTDPDDVEGPLDDLSESQKDSLSQWYLRFMEKYENIGHLKLEDIENIKKTA</sequence>
<dbReference type="PANTHER" id="PTHR10281">
    <property type="entry name" value="MEMBRANE-ASSOCIATED PROGESTERONE RECEPTOR COMPONENT-RELATED"/>
    <property type="match status" value="1"/>
</dbReference>
<dbReference type="Gramene" id="EME31869">
    <property type="protein sequence ID" value="EME31869"/>
    <property type="gene ID" value="Gasu_09400"/>
</dbReference>
<evidence type="ECO:0000256" key="5">
    <source>
        <dbReference type="ARBA" id="ARBA00023004"/>
    </source>
</evidence>
<keyword evidence="8" id="KW-0472">Membrane</keyword>
<keyword evidence="11" id="KW-1185">Reference proteome</keyword>
<dbReference type="AlphaFoldDB" id="M2Y7S5"/>
<proteinExistence type="inferred from homology"/>
<dbReference type="InterPro" id="IPR001199">
    <property type="entry name" value="Cyt_B5-like_heme/steroid-bd"/>
</dbReference>
<evidence type="ECO:0000256" key="1">
    <source>
        <dbReference type="ARBA" id="ARBA00004240"/>
    </source>
</evidence>
<evidence type="ECO:0000256" key="4">
    <source>
        <dbReference type="ARBA" id="ARBA00022824"/>
    </source>
</evidence>
<dbReference type="EMBL" id="KB454489">
    <property type="protein sequence ID" value="EME31869.1"/>
    <property type="molecule type" value="Genomic_DNA"/>
</dbReference>
<accession>M2Y7S5</accession>
<evidence type="ECO:0000256" key="6">
    <source>
        <dbReference type="ARBA" id="ARBA00038357"/>
    </source>
</evidence>
<feature type="region of interest" description="Disordered" evidence="7">
    <location>
        <begin position="125"/>
        <end position="145"/>
    </location>
</feature>
<feature type="domain" description="Cytochrome b5 heme-binding" evidence="9">
    <location>
        <begin position="68"/>
        <end position="169"/>
    </location>
</feature>
<evidence type="ECO:0000256" key="2">
    <source>
        <dbReference type="ARBA" id="ARBA00022617"/>
    </source>
</evidence>
<organism evidence="10 11">
    <name type="scientific">Galdieria sulphuraria</name>
    <name type="common">Red alga</name>
    <dbReference type="NCBI Taxonomy" id="130081"/>
    <lineage>
        <taxon>Eukaryota</taxon>
        <taxon>Rhodophyta</taxon>
        <taxon>Bangiophyceae</taxon>
        <taxon>Galdieriales</taxon>
        <taxon>Galdieriaceae</taxon>
        <taxon>Galdieria</taxon>
    </lineage>
</organism>
<feature type="transmembrane region" description="Helical" evidence="8">
    <location>
        <begin position="26"/>
        <end position="44"/>
    </location>
</feature>
<dbReference type="KEGG" id="gsl:Gasu_09400"/>
<gene>
    <name evidence="10" type="ORF">Gasu_09400</name>
</gene>
<dbReference type="InterPro" id="IPR036400">
    <property type="entry name" value="Cyt_B5-like_heme/steroid_sf"/>
</dbReference>
<dbReference type="eggNOG" id="KOG1110">
    <property type="taxonomic scope" value="Eukaryota"/>
</dbReference>
<dbReference type="Proteomes" id="UP000030680">
    <property type="component" value="Unassembled WGS sequence"/>
</dbReference>
<name>M2Y7S5_GALSU</name>
<dbReference type="STRING" id="130081.M2Y7S5"/>
<dbReference type="Gene3D" id="3.10.120.10">
    <property type="entry name" value="Cytochrome b5-like heme/steroid binding domain"/>
    <property type="match status" value="1"/>
</dbReference>